<keyword evidence="2 5" id="KW-0862">Zinc</keyword>
<accession>A0AAF3FMI9</accession>
<feature type="region of interest" description="Disordered" evidence="6">
    <location>
        <begin position="100"/>
        <end position="153"/>
    </location>
</feature>
<feature type="compositionally biased region" description="Low complexity" evidence="6">
    <location>
        <begin position="126"/>
        <end position="153"/>
    </location>
</feature>
<evidence type="ECO:0000256" key="5">
    <source>
        <dbReference type="PROSITE-ProRule" id="PRU00070"/>
    </source>
</evidence>
<evidence type="ECO:0000256" key="3">
    <source>
        <dbReference type="ARBA" id="ARBA00023125"/>
    </source>
</evidence>
<evidence type="ECO:0000256" key="1">
    <source>
        <dbReference type="ARBA" id="ARBA00022723"/>
    </source>
</evidence>
<dbReference type="Proteomes" id="UP000887575">
    <property type="component" value="Unassembled WGS sequence"/>
</dbReference>
<evidence type="ECO:0000256" key="4">
    <source>
        <dbReference type="ARBA" id="ARBA00023242"/>
    </source>
</evidence>
<evidence type="ECO:0000259" key="7">
    <source>
        <dbReference type="PROSITE" id="PS50809"/>
    </source>
</evidence>
<dbReference type="GO" id="GO:0000978">
    <property type="term" value="F:RNA polymerase II cis-regulatory region sequence-specific DNA binding"/>
    <property type="evidence" value="ECO:0007669"/>
    <property type="project" value="TreeGrafter"/>
</dbReference>
<dbReference type="SMART" id="SM00301">
    <property type="entry name" value="DM"/>
    <property type="match status" value="1"/>
</dbReference>
<proteinExistence type="predicted"/>
<keyword evidence="8" id="KW-1185">Reference proteome</keyword>
<evidence type="ECO:0000313" key="8">
    <source>
        <dbReference type="Proteomes" id="UP000887575"/>
    </source>
</evidence>
<dbReference type="Pfam" id="PF00751">
    <property type="entry name" value="DM"/>
    <property type="match status" value="1"/>
</dbReference>
<keyword evidence="4 5" id="KW-0539">Nucleus</keyword>
<keyword evidence="3 5" id="KW-0238">DNA-binding</keyword>
<feature type="compositionally biased region" description="Polar residues" evidence="6">
    <location>
        <begin position="108"/>
        <end position="125"/>
    </location>
</feature>
<comment type="subcellular location">
    <subcellularLocation>
        <location evidence="5">Nucleus</location>
    </subcellularLocation>
</comment>
<dbReference type="AlphaFoldDB" id="A0AAF3FMI9"/>
<dbReference type="Gene3D" id="4.10.1040.10">
    <property type="entry name" value="DM DNA-binding domain"/>
    <property type="match status" value="1"/>
</dbReference>
<dbReference type="GO" id="GO:0007548">
    <property type="term" value="P:sex differentiation"/>
    <property type="evidence" value="ECO:0007669"/>
    <property type="project" value="TreeGrafter"/>
</dbReference>
<keyword evidence="1 5" id="KW-0479">Metal-binding</keyword>
<dbReference type="GO" id="GO:0005634">
    <property type="term" value="C:nucleus"/>
    <property type="evidence" value="ECO:0007669"/>
    <property type="project" value="UniProtKB-SubCell"/>
</dbReference>
<dbReference type="PROSITE" id="PS40000">
    <property type="entry name" value="DM_1"/>
    <property type="match status" value="1"/>
</dbReference>
<name>A0AAF3FMI9_9BILA</name>
<feature type="DNA-binding region" description="DM" evidence="5">
    <location>
        <begin position="28"/>
        <end position="71"/>
    </location>
</feature>
<dbReference type="PROSITE" id="PS50809">
    <property type="entry name" value="DM_2"/>
    <property type="match status" value="1"/>
</dbReference>
<sequence length="217" mass="23842">MKSFLNIVGETTLEDAVARRKAMKRLTCRKCEGHGLQVILKGHAPFCPFNECRCETCSAVMSMRASALIRRFRHRRPDQSNALLQTVKSKNGNTRLRIIPKGEAPAQDNASTEVHYSSNGTQRNVSISLPSSVSSSGTTSPTSSLTPSPPLTQHSSDLLQDYLNQLMLSSSCFSILPSAFVPVQPQPAFMQMPIHGNDLLFSLQRTLLLQQLSSLQA</sequence>
<dbReference type="InterPro" id="IPR036407">
    <property type="entry name" value="DM_DNA-bd_sf"/>
</dbReference>
<dbReference type="InterPro" id="IPR001275">
    <property type="entry name" value="DM_DNA-bd"/>
</dbReference>
<dbReference type="PANTHER" id="PTHR12322">
    <property type="entry name" value="DOUBLESEX AND MAB-3 RELATED TRANSCRIPTION FACTOR DMRT"/>
    <property type="match status" value="1"/>
</dbReference>
<feature type="domain" description="DM" evidence="7">
    <location>
        <begin position="28"/>
        <end position="71"/>
    </location>
</feature>
<dbReference type="WBParaSite" id="MBELARI_LOCUS7987">
    <property type="protein sequence ID" value="MBELARI_LOCUS7987"/>
    <property type="gene ID" value="MBELARI_LOCUS7987"/>
</dbReference>
<protein>
    <recommendedName>
        <fullName evidence="7">DM domain-containing protein</fullName>
    </recommendedName>
</protein>
<dbReference type="GO" id="GO:0000981">
    <property type="term" value="F:DNA-binding transcription factor activity, RNA polymerase II-specific"/>
    <property type="evidence" value="ECO:0007669"/>
    <property type="project" value="TreeGrafter"/>
</dbReference>
<dbReference type="PANTHER" id="PTHR12322:SF52">
    <property type="entry name" value="DM DOMAIN-CONTAINING PROTEIN"/>
    <property type="match status" value="1"/>
</dbReference>
<organism evidence="8 9">
    <name type="scientific">Mesorhabditis belari</name>
    <dbReference type="NCBI Taxonomy" id="2138241"/>
    <lineage>
        <taxon>Eukaryota</taxon>
        <taxon>Metazoa</taxon>
        <taxon>Ecdysozoa</taxon>
        <taxon>Nematoda</taxon>
        <taxon>Chromadorea</taxon>
        <taxon>Rhabditida</taxon>
        <taxon>Rhabditina</taxon>
        <taxon>Rhabditomorpha</taxon>
        <taxon>Rhabditoidea</taxon>
        <taxon>Rhabditidae</taxon>
        <taxon>Mesorhabditinae</taxon>
        <taxon>Mesorhabditis</taxon>
    </lineage>
</organism>
<evidence type="ECO:0000256" key="2">
    <source>
        <dbReference type="ARBA" id="ARBA00022833"/>
    </source>
</evidence>
<evidence type="ECO:0000313" key="9">
    <source>
        <dbReference type="WBParaSite" id="MBELARI_LOCUS7987"/>
    </source>
</evidence>
<dbReference type="SUPFAM" id="SSF82927">
    <property type="entry name" value="Cysteine-rich DNA binding domain, (DM domain)"/>
    <property type="match status" value="1"/>
</dbReference>
<dbReference type="GO" id="GO:0046872">
    <property type="term" value="F:metal ion binding"/>
    <property type="evidence" value="ECO:0007669"/>
    <property type="project" value="UniProtKB-KW"/>
</dbReference>
<dbReference type="InterPro" id="IPR026607">
    <property type="entry name" value="DMRT"/>
</dbReference>
<reference evidence="9" key="1">
    <citation type="submission" date="2024-02" db="UniProtKB">
        <authorList>
            <consortium name="WormBaseParasite"/>
        </authorList>
    </citation>
    <scope>IDENTIFICATION</scope>
</reference>
<evidence type="ECO:0000256" key="6">
    <source>
        <dbReference type="SAM" id="MobiDB-lite"/>
    </source>
</evidence>